<dbReference type="EC" id="6.1.1.2" evidence="2"/>
<dbReference type="InterPro" id="IPR050203">
    <property type="entry name" value="Trp-tRNA_synthetase"/>
</dbReference>
<evidence type="ECO:0000256" key="3">
    <source>
        <dbReference type="ARBA" id="ARBA00022598"/>
    </source>
</evidence>
<evidence type="ECO:0000256" key="9">
    <source>
        <dbReference type="RuleBase" id="RU363036"/>
    </source>
</evidence>
<dbReference type="PRINTS" id="PR01039">
    <property type="entry name" value="TRNASYNTHTRP"/>
</dbReference>
<dbReference type="InterPro" id="IPR014729">
    <property type="entry name" value="Rossmann-like_a/b/a_fold"/>
</dbReference>
<dbReference type="GO" id="GO:0005524">
    <property type="term" value="F:ATP binding"/>
    <property type="evidence" value="ECO:0007669"/>
    <property type="project" value="UniProtKB-KW"/>
</dbReference>
<organism evidence="10 11">
    <name type="scientific">Bombus impatiens</name>
    <name type="common">Bumblebee</name>
    <dbReference type="NCBI Taxonomy" id="132113"/>
    <lineage>
        <taxon>Eukaryota</taxon>
        <taxon>Metazoa</taxon>
        <taxon>Ecdysozoa</taxon>
        <taxon>Arthropoda</taxon>
        <taxon>Hexapoda</taxon>
        <taxon>Insecta</taxon>
        <taxon>Pterygota</taxon>
        <taxon>Neoptera</taxon>
        <taxon>Endopterygota</taxon>
        <taxon>Hymenoptera</taxon>
        <taxon>Apocrita</taxon>
        <taxon>Aculeata</taxon>
        <taxon>Apoidea</taxon>
        <taxon>Anthophila</taxon>
        <taxon>Apidae</taxon>
        <taxon>Bombus</taxon>
        <taxon>Pyrobombus</taxon>
    </lineage>
</organism>
<dbReference type="CDD" id="cd00806">
    <property type="entry name" value="TrpRS_core"/>
    <property type="match status" value="1"/>
</dbReference>
<dbReference type="RefSeq" id="XP_033180819.1">
    <property type="nucleotide sequence ID" value="XM_033324928.1"/>
</dbReference>
<comment type="similarity">
    <text evidence="1 9">Belongs to the class-I aminoacyl-tRNA synthetase family.</text>
</comment>
<dbReference type="NCBIfam" id="TIGR00233">
    <property type="entry name" value="trpS"/>
    <property type="match status" value="1"/>
</dbReference>
<dbReference type="Gene3D" id="3.40.50.620">
    <property type="entry name" value="HUPs"/>
    <property type="match status" value="1"/>
</dbReference>
<dbReference type="GO" id="GO:0004830">
    <property type="term" value="F:tryptophan-tRNA ligase activity"/>
    <property type="evidence" value="ECO:0007669"/>
    <property type="project" value="UniProtKB-EC"/>
</dbReference>
<evidence type="ECO:0000256" key="8">
    <source>
        <dbReference type="ARBA" id="ARBA00030268"/>
    </source>
</evidence>
<dbReference type="SUPFAM" id="SSF52374">
    <property type="entry name" value="Nucleotidylyl transferase"/>
    <property type="match status" value="1"/>
</dbReference>
<evidence type="ECO:0000313" key="10">
    <source>
        <dbReference type="Proteomes" id="UP000515180"/>
    </source>
</evidence>
<protein>
    <recommendedName>
        <fullName evidence="2">tryptophan--tRNA ligase</fullName>
        <ecNumber evidence="2">6.1.1.2</ecNumber>
    </recommendedName>
    <alternativeName>
        <fullName evidence="8">Tryptophanyl-tRNA synthetase</fullName>
    </alternativeName>
</protein>
<name>A0A6P8M249_BOMIM</name>
<proteinExistence type="inferred from homology"/>
<evidence type="ECO:0000256" key="5">
    <source>
        <dbReference type="ARBA" id="ARBA00022840"/>
    </source>
</evidence>
<dbReference type="PANTHER" id="PTHR43766">
    <property type="entry name" value="TRYPTOPHAN--TRNA LIGASE, MITOCHONDRIAL"/>
    <property type="match status" value="1"/>
</dbReference>
<sequence length="200" mass="22512">MKEYSQKVSKSDYPKRIFSGIQPTGNLHLGNYLGAIQKWVQLQDSGENVIWSIADMHSTTLPHDPKDLNDNIFKITATLLACGIDPNKSILFQQSTVDTHAQLSWILGCLTTLARLARLPQFKEKSQTLKNVPLSLYIYPVLQSADILLYKATHVPVGQDQVQHIQFAQELAIKFNKRFGNTFPVPHSLVNGKNKMQVNV</sequence>
<evidence type="ECO:0000256" key="6">
    <source>
        <dbReference type="ARBA" id="ARBA00022917"/>
    </source>
</evidence>
<evidence type="ECO:0000256" key="7">
    <source>
        <dbReference type="ARBA" id="ARBA00023146"/>
    </source>
</evidence>
<keyword evidence="5 9" id="KW-0067">ATP-binding</keyword>
<dbReference type="GO" id="GO:0070183">
    <property type="term" value="P:mitochondrial tryptophanyl-tRNA aminoacylation"/>
    <property type="evidence" value="ECO:0007669"/>
    <property type="project" value="TreeGrafter"/>
</dbReference>
<dbReference type="Pfam" id="PF00579">
    <property type="entry name" value="tRNA-synt_1b"/>
    <property type="match status" value="1"/>
</dbReference>
<gene>
    <name evidence="11" type="primary">LOC100745282</name>
</gene>
<accession>A0A6P8M249</accession>
<evidence type="ECO:0000313" key="11">
    <source>
        <dbReference type="RefSeq" id="XP_033180819.1"/>
    </source>
</evidence>
<dbReference type="GO" id="GO:0005759">
    <property type="term" value="C:mitochondrial matrix"/>
    <property type="evidence" value="ECO:0007669"/>
    <property type="project" value="TreeGrafter"/>
</dbReference>
<dbReference type="GeneID" id="100745282"/>
<dbReference type="OrthoDB" id="15808at2759"/>
<dbReference type="PROSITE" id="PS00178">
    <property type="entry name" value="AA_TRNA_LIGASE_I"/>
    <property type="match status" value="1"/>
</dbReference>
<evidence type="ECO:0000256" key="1">
    <source>
        <dbReference type="ARBA" id="ARBA00005594"/>
    </source>
</evidence>
<keyword evidence="3 9" id="KW-0436">Ligase</keyword>
<dbReference type="InterPro" id="IPR001412">
    <property type="entry name" value="aa-tRNA-synth_I_CS"/>
</dbReference>
<dbReference type="FunFam" id="3.40.50.620:FF:000082">
    <property type="entry name" value="MSW1p Mitochondrial tryptophanyl-tRNA synthetase"/>
    <property type="match status" value="1"/>
</dbReference>
<keyword evidence="6 9" id="KW-0648">Protein biosynthesis</keyword>
<dbReference type="AlphaFoldDB" id="A0A6P8M249"/>
<evidence type="ECO:0000256" key="2">
    <source>
        <dbReference type="ARBA" id="ARBA00013161"/>
    </source>
</evidence>
<keyword evidence="10" id="KW-1185">Reference proteome</keyword>
<dbReference type="InterPro" id="IPR002305">
    <property type="entry name" value="aa-tRNA-synth_Ic"/>
</dbReference>
<dbReference type="Proteomes" id="UP000515180">
    <property type="component" value="Unplaced"/>
</dbReference>
<reference evidence="11" key="1">
    <citation type="submission" date="2025-08" db="UniProtKB">
        <authorList>
            <consortium name="RefSeq"/>
        </authorList>
    </citation>
    <scope>IDENTIFICATION</scope>
</reference>
<keyword evidence="4 9" id="KW-0547">Nucleotide-binding</keyword>
<keyword evidence="7 9" id="KW-0030">Aminoacyl-tRNA synthetase</keyword>
<dbReference type="InterPro" id="IPR002306">
    <property type="entry name" value="Trp-tRNA-ligase"/>
</dbReference>
<dbReference type="PANTHER" id="PTHR43766:SF1">
    <property type="entry name" value="TRYPTOPHAN--TRNA LIGASE, MITOCHONDRIAL"/>
    <property type="match status" value="1"/>
</dbReference>
<evidence type="ECO:0000256" key="4">
    <source>
        <dbReference type="ARBA" id="ARBA00022741"/>
    </source>
</evidence>